<evidence type="ECO:0000259" key="1">
    <source>
        <dbReference type="Pfam" id="PF13454"/>
    </source>
</evidence>
<dbReference type="EMBL" id="JPKR02000001">
    <property type="protein sequence ID" value="KGD76726.1"/>
    <property type="molecule type" value="Genomic_DNA"/>
</dbReference>
<keyword evidence="3" id="KW-1185">Reference proteome</keyword>
<protein>
    <submittedName>
        <fullName evidence="2">FAD-dependent oxidoreductase</fullName>
    </submittedName>
</protein>
<dbReference type="Proteomes" id="UP000029577">
    <property type="component" value="Unassembled WGS sequence"/>
</dbReference>
<organism evidence="2 3">
    <name type="scientific">Tatumella morbirosei</name>
    <dbReference type="NCBI Taxonomy" id="642227"/>
    <lineage>
        <taxon>Bacteria</taxon>
        <taxon>Pseudomonadati</taxon>
        <taxon>Pseudomonadota</taxon>
        <taxon>Gammaproteobacteria</taxon>
        <taxon>Enterobacterales</taxon>
        <taxon>Erwiniaceae</taxon>
        <taxon>Tatumella</taxon>
    </lineage>
</organism>
<dbReference type="RefSeq" id="WP_038017152.1">
    <property type="nucleotide sequence ID" value="NZ_JPKR02000001.1"/>
</dbReference>
<proteinExistence type="predicted"/>
<dbReference type="PANTHER" id="PTHR40254">
    <property type="entry name" value="BLR0577 PROTEIN"/>
    <property type="match status" value="1"/>
</dbReference>
<dbReference type="InterPro" id="IPR038732">
    <property type="entry name" value="HpyO/CreE_NAD-binding"/>
</dbReference>
<feature type="domain" description="FAD-dependent urate hydroxylase HpyO/Asp monooxygenase CreE-like FAD/NAD(P)-binding" evidence="1">
    <location>
        <begin position="7"/>
        <end position="156"/>
    </location>
</feature>
<evidence type="ECO:0000313" key="2">
    <source>
        <dbReference type="EMBL" id="KGD76726.1"/>
    </source>
</evidence>
<dbReference type="InterPro" id="IPR036188">
    <property type="entry name" value="FAD/NAD-bd_sf"/>
</dbReference>
<dbReference type="AlphaFoldDB" id="A0A095TIQ0"/>
<dbReference type="eggNOG" id="COG4529">
    <property type="taxonomic scope" value="Bacteria"/>
</dbReference>
<evidence type="ECO:0000313" key="3">
    <source>
        <dbReference type="Proteomes" id="UP000029577"/>
    </source>
</evidence>
<name>A0A095TIQ0_9GAMM</name>
<sequence length="471" mass="51438">MAKRHIVIVGGGFSGTALAIHLARYGSAGLDVTLIEPRPSPGRGVAYGSIDPSHRINVPATRMYLSAAEEGEFDRWFRASPAFHDDPQALWHDGSVYPQRSQFGTWVGEQFSKASEVSSASIRFVQSKAVALQQGEVVTADGRHFPADDLVLAISHPPPALPSLLKPFRHSPALIADPWQANALAGVKPDDRVAIIGSGLTMSDVVASLHRQGHRGNIVAFSRRGLLPRPNLSGSFPTLTLDYARPQPATARGWLRRIRQEVAAAGQQQLPWQLILDDIRRNGQSIWQQLPLAEQQRFLRYLRPWWDVHRYRIAPQINAVLEQWQTSGQLQVIAAHLTAVTADEQTLTLALRPRCTAEQRLTVDKLIVTTGPAHGSLLSSDELLSQLAHDGVICADPLGLGIQVNQHSQAVNVRGETSARVYVAGPAARARFGELMGLPQVADHAEALARYLLTIQGPPDTERCRKLPPAG</sequence>
<dbReference type="PRINTS" id="PR00411">
    <property type="entry name" value="PNDRDTASEI"/>
</dbReference>
<dbReference type="Pfam" id="PF13454">
    <property type="entry name" value="NAD_binding_9"/>
    <property type="match status" value="1"/>
</dbReference>
<dbReference type="SUPFAM" id="SSF51905">
    <property type="entry name" value="FAD/NAD(P)-binding domain"/>
    <property type="match status" value="2"/>
</dbReference>
<comment type="caution">
    <text evidence="2">The sequence shown here is derived from an EMBL/GenBank/DDBJ whole genome shotgun (WGS) entry which is preliminary data.</text>
</comment>
<dbReference type="Gene3D" id="3.50.50.60">
    <property type="entry name" value="FAD/NAD(P)-binding domain"/>
    <property type="match status" value="2"/>
</dbReference>
<dbReference type="InterPro" id="IPR052189">
    <property type="entry name" value="L-asp_N-monooxygenase_NS-form"/>
</dbReference>
<reference evidence="2" key="1">
    <citation type="submission" date="2014-12" db="EMBL/GenBank/DDBJ databases">
        <title>The draft genome of the Tatumella morbirosei type strain, LMG23360T isolated from pineapple rot.</title>
        <authorList>
            <person name="Smits T.H."/>
            <person name="Palmer M."/>
            <person name="Venter S.N."/>
            <person name="Duffy B."/>
            <person name="Steenkamp E.T."/>
            <person name="Chan W.Y."/>
            <person name="Coutinho T.A."/>
            <person name="Coetzee M.P."/>
            <person name="De Maayer P."/>
        </authorList>
    </citation>
    <scope>NUCLEOTIDE SEQUENCE [LARGE SCALE GENOMIC DNA]</scope>
    <source>
        <strain evidence="2">LMG 23360</strain>
    </source>
</reference>
<gene>
    <name evidence="2" type="ORF">HA49_04360</name>
</gene>
<dbReference type="PANTHER" id="PTHR40254:SF1">
    <property type="entry name" value="BLR0577 PROTEIN"/>
    <property type="match status" value="1"/>
</dbReference>
<dbReference type="STRING" id="642227.HA49_04360"/>
<dbReference type="OrthoDB" id="101972at2"/>
<accession>A0A095TIQ0</accession>